<dbReference type="PANTHER" id="PTHR10257">
    <property type="entry name" value="SERINE/THREONINE PROTEIN PHOSPHATASE 2A PP2A REGULATORY SUBUNIT B"/>
    <property type="match status" value="1"/>
</dbReference>
<dbReference type="GO" id="GO:0007165">
    <property type="term" value="P:signal transduction"/>
    <property type="evidence" value="ECO:0007669"/>
    <property type="project" value="InterPro"/>
</dbReference>
<evidence type="ECO:0000313" key="1">
    <source>
        <dbReference type="EMBL" id="OHT10837.1"/>
    </source>
</evidence>
<proteinExistence type="predicted"/>
<dbReference type="GO" id="GO:0000159">
    <property type="term" value="C:protein phosphatase type 2A complex"/>
    <property type="evidence" value="ECO:0007669"/>
    <property type="project" value="InterPro"/>
</dbReference>
<dbReference type="PANTHER" id="PTHR10257:SF3">
    <property type="entry name" value="SERINE_THREONINE-PROTEIN PHOSPHATASE 2A 56 KDA REGULATORY SUBUNIT GAMMA ISOFORM"/>
    <property type="match status" value="1"/>
</dbReference>
<dbReference type="InterPro" id="IPR002554">
    <property type="entry name" value="PP2A_B56"/>
</dbReference>
<dbReference type="GeneID" id="94835664"/>
<accession>A0A1J4KN70</accession>
<dbReference type="VEuPathDB" id="TrichDB:TRFO_19723"/>
<dbReference type="GO" id="GO:0019888">
    <property type="term" value="F:protein phosphatase regulator activity"/>
    <property type="evidence" value="ECO:0007669"/>
    <property type="project" value="InterPro"/>
</dbReference>
<dbReference type="Gene3D" id="1.25.10.10">
    <property type="entry name" value="Leucine-rich Repeat Variant"/>
    <property type="match status" value="1"/>
</dbReference>
<reference evidence="1" key="1">
    <citation type="submission" date="2016-10" db="EMBL/GenBank/DDBJ databases">
        <authorList>
            <person name="Benchimol M."/>
            <person name="Almeida L.G."/>
            <person name="Vasconcelos A.T."/>
            <person name="Perreira-Neves A."/>
            <person name="Rosa I.A."/>
            <person name="Tasca T."/>
            <person name="Bogo M.R."/>
            <person name="de Souza W."/>
        </authorList>
    </citation>
    <scope>NUCLEOTIDE SEQUENCE [LARGE SCALE GENOMIC DNA]</scope>
    <source>
        <strain evidence="1">K</strain>
    </source>
</reference>
<sequence>MLCVKPKIIQPIKKSTPSLLSQTTTALISARQPIGRRSSFGAPNLRYSTQPIKSTSPTHNRADDFAIAAIKACKIPEDEYVACDDPNMLSSYLNIPPPVEIDRLIGITANFKQLSEQVQEKLIQFVTDFVFKPQKPVNPSFYYYDISTEIANKASRSICQIYQMIKMIAYHKPDFPIQDKFIRRLVRLLDTPDTHQQEKLVDLLIYFRNNYDIDECLFESLIDMFSFHSDGTIPYFCIKSVIRLLIVICNQKSEFVNHKLLLKALPLFISDHLVSFFDDFSELLVLFAQDESFYLEEIKYLLKHWPRTNSGKQFCFVLRLCSLSCSANLSQFQSRVATHVEEAMWSDNLATSLSTLAFLGDEEVMTAIMAADKYLAERIAITMKQLNKSWSSRITDAARETLDKYFAKGIINQDTENNNVNEEEEAKESEVTSQMTWDIMRTLAAENEKLLAF</sequence>
<name>A0A1J4KN70_9EUKA</name>
<dbReference type="InterPro" id="IPR016024">
    <property type="entry name" value="ARM-type_fold"/>
</dbReference>
<dbReference type="SUPFAM" id="SSF48371">
    <property type="entry name" value="ARM repeat"/>
    <property type="match status" value="1"/>
</dbReference>
<dbReference type="InterPro" id="IPR011989">
    <property type="entry name" value="ARM-like"/>
</dbReference>
<protein>
    <recommendedName>
        <fullName evidence="3">Phosphoprotein phosphatase</fullName>
    </recommendedName>
</protein>
<evidence type="ECO:0000313" key="2">
    <source>
        <dbReference type="Proteomes" id="UP000179807"/>
    </source>
</evidence>
<dbReference type="RefSeq" id="XP_068363973.1">
    <property type="nucleotide sequence ID" value="XM_068500960.1"/>
</dbReference>
<comment type="caution">
    <text evidence="1">The sequence shown here is derived from an EMBL/GenBank/DDBJ whole genome shotgun (WGS) entry which is preliminary data.</text>
</comment>
<keyword evidence="2" id="KW-1185">Reference proteome</keyword>
<dbReference type="AlphaFoldDB" id="A0A1J4KN70"/>
<dbReference type="EMBL" id="MLAK01000600">
    <property type="protein sequence ID" value="OHT10837.1"/>
    <property type="molecule type" value="Genomic_DNA"/>
</dbReference>
<dbReference type="Pfam" id="PF01603">
    <property type="entry name" value="B56"/>
    <property type="match status" value="1"/>
</dbReference>
<evidence type="ECO:0008006" key="3">
    <source>
        <dbReference type="Google" id="ProtNLM"/>
    </source>
</evidence>
<gene>
    <name evidence="1" type="ORF">TRFO_19723</name>
</gene>
<dbReference type="Proteomes" id="UP000179807">
    <property type="component" value="Unassembled WGS sequence"/>
</dbReference>
<organism evidence="1 2">
    <name type="scientific">Tritrichomonas foetus</name>
    <dbReference type="NCBI Taxonomy" id="1144522"/>
    <lineage>
        <taxon>Eukaryota</taxon>
        <taxon>Metamonada</taxon>
        <taxon>Parabasalia</taxon>
        <taxon>Tritrichomonadida</taxon>
        <taxon>Tritrichomonadidae</taxon>
        <taxon>Tritrichomonas</taxon>
    </lineage>
</organism>